<comment type="caution">
    <text evidence="2">The sequence shown here is derived from an EMBL/GenBank/DDBJ whole genome shotgun (WGS) entry which is preliminary data.</text>
</comment>
<proteinExistence type="predicted"/>
<feature type="region of interest" description="Disordered" evidence="1">
    <location>
        <begin position="1"/>
        <end position="20"/>
    </location>
</feature>
<organism evidence="2 3">
    <name type="scientific">Rhizobium puerariae</name>
    <dbReference type="NCBI Taxonomy" id="1585791"/>
    <lineage>
        <taxon>Bacteria</taxon>
        <taxon>Pseudomonadati</taxon>
        <taxon>Pseudomonadota</taxon>
        <taxon>Alphaproteobacteria</taxon>
        <taxon>Hyphomicrobiales</taxon>
        <taxon>Rhizobiaceae</taxon>
        <taxon>Rhizobium/Agrobacterium group</taxon>
        <taxon>Rhizobium</taxon>
    </lineage>
</organism>
<dbReference type="RefSeq" id="WP_377259640.1">
    <property type="nucleotide sequence ID" value="NZ_JBHMAA010000011.1"/>
</dbReference>
<reference evidence="2 3" key="1">
    <citation type="submission" date="2024-09" db="EMBL/GenBank/DDBJ databases">
        <authorList>
            <person name="Sun Q."/>
            <person name="Mori K."/>
        </authorList>
    </citation>
    <scope>NUCLEOTIDE SEQUENCE [LARGE SCALE GENOMIC DNA]</scope>
    <source>
        <strain evidence="2 3">TBRC 4938</strain>
    </source>
</reference>
<keyword evidence="3" id="KW-1185">Reference proteome</keyword>
<accession>A0ABV6AEQ3</accession>
<dbReference type="EMBL" id="JBHMAA010000011">
    <property type="protein sequence ID" value="MFB9949111.1"/>
    <property type="molecule type" value="Genomic_DNA"/>
</dbReference>
<evidence type="ECO:0000256" key="1">
    <source>
        <dbReference type="SAM" id="MobiDB-lite"/>
    </source>
</evidence>
<evidence type="ECO:0000313" key="3">
    <source>
        <dbReference type="Proteomes" id="UP001589692"/>
    </source>
</evidence>
<protein>
    <submittedName>
        <fullName evidence="2">Uncharacterized protein</fullName>
    </submittedName>
</protein>
<name>A0ABV6AEQ3_9HYPH</name>
<gene>
    <name evidence="2" type="ORF">ACFFP0_09650</name>
</gene>
<sequence>MTRPRGGTSPEDADTPEAGCATSRTAMMALAGEAIKVARNAPLPLADG</sequence>
<evidence type="ECO:0000313" key="2">
    <source>
        <dbReference type="EMBL" id="MFB9949111.1"/>
    </source>
</evidence>
<dbReference type="Proteomes" id="UP001589692">
    <property type="component" value="Unassembled WGS sequence"/>
</dbReference>